<evidence type="ECO:0000259" key="1">
    <source>
        <dbReference type="Pfam" id="PF01636"/>
    </source>
</evidence>
<dbReference type="InterPro" id="IPR002575">
    <property type="entry name" value="Aminoglycoside_PTrfase"/>
</dbReference>
<dbReference type="InterPro" id="IPR011009">
    <property type="entry name" value="Kinase-like_dom_sf"/>
</dbReference>
<dbReference type="Gene3D" id="3.90.1200.10">
    <property type="match status" value="1"/>
</dbReference>
<keyword evidence="3" id="KW-1185">Reference proteome</keyword>
<dbReference type="Proteomes" id="UP001623041">
    <property type="component" value="Unassembled WGS sequence"/>
</dbReference>
<dbReference type="EMBL" id="JBJHQH010000027">
    <property type="protein sequence ID" value="MFK9094778.1"/>
    <property type="molecule type" value="Genomic_DNA"/>
</dbReference>
<dbReference type="SUPFAM" id="SSF56112">
    <property type="entry name" value="Protein kinase-like (PK-like)"/>
    <property type="match status" value="1"/>
</dbReference>
<sequence length="285" mass="33130">MEYIVTYLNQDGDMAEESLIGKVYSDPEKGWTCYQVLKYLWEHGMNTDSPNSVIRPVAYFEACPLLLMSKAPGRSLYELFNQDMDHHQIGSLIADWLKHLHSVPIAKLRKTTHTRAEVDVSRFYNDLSLLIPEKQERLKDLYNNILIKSVKPWNGQQVMLHGDFNLMNLFIEDEKVTAIDFDHHFLGDPAWDVAYLTCQIQLKGFLKKGNFNYFLPIVKSAIETYLSDYPEDIRLVFYNRFYLYRARSLFESLHYELCVLKTGKLDIVNAFLTECESALKGGDLC</sequence>
<feature type="domain" description="Aminoglycoside phosphotransferase" evidence="1">
    <location>
        <begin position="35"/>
        <end position="196"/>
    </location>
</feature>
<evidence type="ECO:0000313" key="2">
    <source>
        <dbReference type="EMBL" id="MFK9094778.1"/>
    </source>
</evidence>
<evidence type="ECO:0000313" key="3">
    <source>
        <dbReference type="Proteomes" id="UP001623041"/>
    </source>
</evidence>
<organism evidence="2 3">
    <name type="scientific">Bacillus salipaludis</name>
    <dbReference type="NCBI Taxonomy" id="2547811"/>
    <lineage>
        <taxon>Bacteria</taxon>
        <taxon>Bacillati</taxon>
        <taxon>Bacillota</taxon>
        <taxon>Bacilli</taxon>
        <taxon>Bacillales</taxon>
        <taxon>Bacillaceae</taxon>
        <taxon>Bacillus</taxon>
    </lineage>
</organism>
<dbReference type="RefSeq" id="WP_406583228.1">
    <property type="nucleotide sequence ID" value="NZ_JBJHQH010000027.1"/>
</dbReference>
<dbReference type="Pfam" id="PF01636">
    <property type="entry name" value="APH"/>
    <property type="match status" value="1"/>
</dbReference>
<comment type="caution">
    <text evidence="2">The sequence shown here is derived from an EMBL/GenBank/DDBJ whole genome shotgun (WGS) entry which is preliminary data.</text>
</comment>
<proteinExistence type="predicted"/>
<gene>
    <name evidence="2" type="ORF">ACJEBI_25300</name>
</gene>
<protein>
    <submittedName>
        <fullName evidence="2">Phosphotransferase family protein</fullName>
    </submittedName>
</protein>
<accession>A0ABW8RN48</accession>
<name>A0ABW8RN48_9BACI</name>
<reference evidence="2 3" key="1">
    <citation type="submission" date="2024-11" db="EMBL/GenBank/DDBJ databases">
        <authorList>
            <person name="Lucas J.A."/>
        </authorList>
    </citation>
    <scope>NUCLEOTIDE SEQUENCE [LARGE SCALE GENOMIC DNA]</scope>
    <source>
        <strain evidence="2 3">Z 5.4</strain>
    </source>
</reference>